<dbReference type="AlphaFoldDB" id="A0A0L6JL48"/>
<evidence type="ECO:0000313" key="2">
    <source>
        <dbReference type="Proteomes" id="UP000036923"/>
    </source>
</evidence>
<comment type="caution">
    <text evidence="1">The sequence shown here is derived from an EMBL/GenBank/DDBJ whole genome shotgun (WGS) entry which is preliminary data.</text>
</comment>
<dbReference type="EMBL" id="LGTC01000001">
    <property type="protein sequence ID" value="KNY26112.1"/>
    <property type="molecule type" value="Genomic_DNA"/>
</dbReference>
<evidence type="ECO:0000313" key="1">
    <source>
        <dbReference type="EMBL" id="KNY26112.1"/>
    </source>
</evidence>
<reference evidence="2" key="1">
    <citation type="submission" date="2015-07" db="EMBL/GenBank/DDBJ databases">
        <title>Near-Complete Genome Sequence of the Cellulolytic Bacterium Bacteroides (Pseudobacteroides) cellulosolvens ATCC 35603.</title>
        <authorList>
            <person name="Dassa B."/>
            <person name="Utturkar S.M."/>
            <person name="Klingeman D.M."/>
            <person name="Hurt R.A."/>
            <person name="Keller M."/>
            <person name="Xu J."/>
            <person name="Reddy Y.H.K."/>
            <person name="Borovok I."/>
            <person name="Grinberg I.R."/>
            <person name="Lamed R."/>
            <person name="Zhivin O."/>
            <person name="Bayer E.A."/>
            <person name="Brown S.D."/>
        </authorList>
    </citation>
    <scope>NUCLEOTIDE SEQUENCE [LARGE SCALE GENOMIC DNA]</scope>
    <source>
        <strain evidence="2">DSM 2933</strain>
    </source>
</reference>
<dbReference type="Proteomes" id="UP000036923">
    <property type="component" value="Unassembled WGS sequence"/>
</dbReference>
<proteinExistence type="predicted"/>
<name>A0A0L6JL48_9FIRM</name>
<keyword evidence="2" id="KW-1185">Reference proteome</keyword>
<organism evidence="1 2">
    <name type="scientific">Pseudobacteroides cellulosolvens ATCC 35603 = DSM 2933</name>
    <dbReference type="NCBI Taxonomy" id="398512"/>
    <lineage>
        <taxon>Bacteria</taxon>
        <taxon>Bacillati</taxon>
        <taxon>Bacillota</taxon>
        <taxon>Clostridia</taxon>
        <taxon>Eubacteriales</taxon>
        <taxon>Oscillospiraceae</taxon>
        <taxon>Pseudobacteroides</taxon>
    </lineage>
</organism>
<accession>A0A0L6JL48</accession>
<protein>
    <submittedName>
        <fullName evidence="1">Uncharacterized protein</fullName>
    </submittedName>
</protein>
<sequence length="57" mass="6429">MDFGIEPINRSILFQEVNKRITIDRSRFKTNNNGIKIILFCDPCDPLGKGFCIGNGV</sequence>
<gene>
    <name evidence="1" type="ORF">Bccel_1374</name>
</gene>